<keyword evidence="2" id="KW-1185">Reference proteome</keyword>
<comment type="caution">
    <text evidence="1">The sequence shown here is derived from an EMBL/GenBank/DDBJ whole genome shotgun (WGS) entry which is preliminary data.</text>
</comment>
<dbReference type="Proteomes" id="UP000828390">
    <property type="component" value="Unassembled WGS sequence"/>
</dbReference>
<organism evidence="1 2">
    <name type="scientific">Dreissena polymorpha</name>
    <name type="common">Zebra mussel</name>
    <name type="synonym">Mytilus polymorpha</name>
    <dbReference type="NCBI Taxonomy" id="45954"/>
    <lineage>
        <taxon>Eukaryota</taxon>
        <taxon>Metazoa</taxon>
        <taxon>Spiralia</taxon>
        <taxon>Lophotrochozoa</taxon>
        <taxon>Mollusca</taxon>
        <taxon>Bivalvia</taxon>
        <taxon>Autobranchia</taxon>
        <taxon>Heteroconchia</taxon>
        <taxon>Euheterodonta</taxon>
        <taxon>Imparidentia</taxon>
        <taxon>Neoheterodontei</taxon>
        <taxon>Myida</taxon>
        <taxon>Dreissenoidea</taxon>
        <taxon>Dreissenidae</taxon>
        <taxon>Dreissena</taxon>
    </lineage>
</organism>
<dbReference type="EMBL" id="JAIWYP010000016">
    <property type="protein sequence ID" value="KAH3698352.1"/>
    <property type="molecule type" value="Genomic_DNA"/>
</dbReference>
<accession>A0A9D3YEI6</accession>
<reference evidence="1" key="2">
    <citation type="submission" date="2020-11" db="EMBL/GenBank/DDBJ databases">
        <authorList>
            <person name="McCartney M.A."/>
            <person name="Auch B."/>
            <person name="Kono T."/>
            <person name="Mallez S."/>
            <person name="Becker A."/>
            <person name="Gohl D.M."/>
            <person name="Silverstein K.A.T."/>
            <person name="Koren S."/>
            <person name="Bechman K.B."/>
            <person name="Herman A."/>
            <person name="Abrahante J.E."/>
            <person name="Garbe J."/>
        </authorList>
    </citation>
    <scope>NUCLEOTIDE SEQUENCE</scope>
    <source>
        <strain evidence="1">Duluth1</strain>
        <tissue evidence="1">Whole animal</tissue>
    </source>
</reference>
<name>A0A9D3YEI6_DREPO</name>
<dbReference type="AlphaFoldDB" id="A0A9D3YEI6"/>
<dbReference type="PANTHER" id="PTHR24401:SF29">
    <property type="entry name" value="SI:CH211-243P7.3-RELATED"/>
    <property type="match status" value="1"/>
</dbReference>
<protein>
    <submittedName>
        <fullName evidence="1">Uncharacterized protein</fullName>
    </submittedName>
</protein>
<evidence type="ECO:0000313" key="2">
    <source>
        <dbReference type="Proteomes" id="UP000828390"/>
    </source>
</evidence>
<sequence length="85" mass="9619">MFGPFMARLSGCIFKIDQGDDSLLMRAKREELIKQGVPYPCDKDVIKHITSDEIGHHCKQSTRGIKETTSLIQKSIASLEGERRK</sequence>
<gene>
    <name evidence="1" type="ORF">DPMN_085872</name>
</gene>
<evidence type="ECO:0000313" key="1">
    <source>
        <dbReference type="EMBL" id="KAH3698352.1"/>
    </source>
</evidence>
<proteinExistence type="predicted"/>
<reference evidence="1" key="1">
    <citation type="journal article" date="2019" name="bioRxiv">
        <title>The Genome of the Zebra Mussel, Dreissena polymorpha: A Resource for Invasive Species Research.</title>
        <authorList>
            <person name="McCartney M.A."/>
            <person name="Auch B."/>
            <person name="Kono T."/>
            <person name="Mallez S."/>
            <person name="Zhang Y."/>
            <person name="Obille A."/>
            <person name="Becker A."/>
            <person name="Abrahante J.E."/>
            <person name="Garbe J."/>
            <person name="Badalamenti J.P."/>
            <person name="Herman A."/>
            <person name="Mangelson H."/>
            <person name="Liachko I."/>
            <person name="Sullivan S."/>
            <person name="Sone E.D."/>
            <person name="Koren S."/>
            <person name="Silverstein K.A.T."/>
            <person name="Beckman K.B."/>
            <person name="Gohl D.M."/>
        </authorList>
    </citation>
    <scope>NUCLEOTIDE SEQUENCE</scope>
    <source>
        <strain evidence="1">Duluth1</strain>
        <tissue evidence="1">Whole animal</tissue>
    </source>
</reference>
<dbReference type="PANTHER" id="PTHR24401">
    <property type="entry name" value="SI:CH211-243P7.3-RELATED"/>
    <property type="match status" value="1"/>
</dbReference>